<evidence type="ECO:0008006" key="3">
    <source>
        <dbReference type="Google" id="ProtNLM"/>
    </source>
</evidence>
<dbReference type="Proteomes" id="UP000837801">
    <property type="component" value="Unassembled WGS sequence"/>
</dbReference>
<organism evidence="1 2">
    <name type="scientific">[Candida] railenensis</name>
    <dbReference type="NCBI Taxonomy" id="45579"/>
    <lineage>
        <taxon>Eukaryota</taxon>
        <taxon>Fungi</taxon>
        <taxon>Dikarya</taxon>
        <taxon>Ascomycota</taxon>
        <taxon>Saccharomycotina</taxon>
        <taxon>Pichiomycetes</taxon>
        <taxon>Debaryomycetaceae</taxon>
        <taxon>Kurtzmaniella</taxon>
    </lineage>
</organism>
<protein>
    <recommendedName>
        <fullName evidence="3">DUF4259 domain-containing protein</fullName>
    </recommendedName>
</protein>
<keyword evidence="2" id="KW-1185">Reference proteome</keyword>
<dbReference type="InterPro" id="IPR025355">
    <property type="entry name" value="DUF4259"/>
</dbReference>
<sequence length="162" mass="18716">MGAWGHNLLDNDTACDTFARLTDPKAEAPVAEIFHTIEEYSNPDTFSGYIEDDEVNEILVCILLVVGFTDKTLIEVRTDKSINKYFTDKISKFLKQHQKTFDDSVKVDYYEKSEKLFERILDVEKSETYELWNEAGGEDCKSWVEMVTKIREDLVKVTPQSI</sequence>
<proteinExistence type="predicted"/>
<dbReference type="Pfam" id="PF14078">
    <property type="entry name" value="DUF4259"/>
    <property type="match status" value="1"/>
</dbReference>
<dbReference type="OrthoDB" id="10586178at2759"/>
<evidence type="ECO:0000313" key="2">
    <source>
        <dbReference type="Proteomes" id="UP000837801"/>
    </source>
</evidence>
<reference evidence="1" key="1">
    <citation type="submission" date="2022-03" db="EMBL/GenBank/DDBJ databases">
        <authorList>
            <person name="Legras J.-L."/>
            <person name="Devillers H."/>
            <person name="Grondin C."/>
        </authorList>
    </citation>
    <scope>NUCLEOTIDE SEQUENCE</scope>
    <source>
        <strain evidence="1">CLIB 1423</strain>
    </source>
</reference>
<comment type="caution">
    <text evidence="1">The sequence shown here is derived from an EMBL/GenBank/DDBJ whole genome shotgun (WGS) entry which is preliminary data.</text>
</comment>
<name>A0A9P0QK30_9ASCO</name>
<accession>A0A9P0QK30</accession>
<dbReference type="AlphaFoldDB" id="A0A9P0QK30"/>
<evidence type="ECO:0000313" key="1">
    <source>
        <dbReference type="EMBL" id="CAH2350090.1"/>
    </source>
</evidence>
<dbReference type="EMBL" id="CAKXYY010000001">
    <property type="protein sequence ID" value="CAH2350090.1"/>
    <property type="molecule type" value="Genomic_DNA"/>
</dbReference>
<gene>
    <name evidence="1" type="ORF">CLIB1423_01S02234</name>
</gene>